<sequence>EFSSQSDSSSDLQDVDKNENGDESVQKYIGKCRALYTYEARLDDELTLSPG</sequence>
<proteinExistence type="predicted"/>
<evidence type="ECO:0000313" key="5">
    <source>
        <dbReference type="EMBL" id="CAH2208751.1"/>
    </source>
</evidence>
<dbReference type="OrthoDB" id="7455165at2759"/>
<evidence type="ECO:0000256" key="2">
    <source>
        <dbReference type="PROSITE-ProRule" id="PRU00192"/>
    </source>
</evidence>
<dbReference type="EMBL" id="CAKXAJ010004451">
    <property type="protein sequence ID" value="CAH2208751.1"/>
    <property type="molecule type" value="Genomic_DNA"/>
</dbReference>
<evidence type="ECO:0000313" key="6">
    <source>
        <dbReference type="Proteomes" id="UP000838756"/>
    </source>
</evidence>
<feature type="region of interest" description="Disordered" evidence="3">
    <location>
        <begin position="1"/>
        <end position="24"/>
    </location>
</feature>
<keyword evidence="6" id="KW-1185">Reference proteome</keyword>
<protein>
    <submittedName>
        <fullName evidence="5">Jg15225 protein</fullName>
    </submittedName>
</protein>
<feature type="domain" description="SH3" evidence="4">
    <location>
        <begin position="27"/>
        <end position="51"/>
    </location>
</feature>
<keyword evidence="1 2" id="KW-0728">SH3 domain</keyword>
<organism evidence="5 6">
    <name type="scientific">Pararge aegeria aegeria</name>
    <dbReference type="NCBI Taxonomy" id="348720"/>
    <lineage>
        <taxon>Eukaryota</taxon>
        <taxon>Metazoa</taxon>
        <taxon>Ecdysozoa</taxon>
        <taxon>Arthropoda</taxon>
        <taxon>Hexapoda</taxon>
        <taxon>Insecta</taxon>
        <taxon>Pterygota</taxon>
        <taxon>Neoptera</taxon>
        <taxon>Endopterygota</taxon>
        <taxon>Lepidoptera</taxon>
        <taxon>Glossata</taxon>
        <taxon>Ditrysia</taxon>
        <taxon>Papilionoidea</taxon>
        <taxon>Nymphalidae</taxon>
        <taxon>Satyrinae</taxon>
        <taxon>Satyrini</taxon>
        <taxon>Parargina</taxon>
        <taxon>Pararge</taxon>
    </lineage>
</organism>
<feature type="non-terminal residue" evidence="5">
    <location>
        <position position="1"/>
    </location>
</feature>
<dbReference type="InterPro" id="IPR036028">
    <property type="entry name" value="SH3-like_dom_sf"/>
</dbReference>
<evidence type="ECO:0000256" key="3">
    <source>
        <dbReference type="SAM" id="MobiDB-lite"/>
    </source>
</evidence>
<comment type="caution">
    <text evidence="5">The sequence shown here is derived from an EMBL/GenBank/DDBJ whole genome shotgun (WGS) entry which is preliminary data.</text>
</comment>
<name>A0A8S4QFB6_9NEOP</name>
<dbReference type="InterPro" id="IPR001452">
    <property type="entry name" value="SH3_domain"/>
</dbReference>
<evidence type="ECO:0000259" key="4">
    <source>
        <dbReference type="PROSITE" id="PS50002"/>
    </source>
</evidence>
<reference evidence="5" key="1">
    <citation type="submission" date="2022-03" db="EMBL/GenBank/DDBJ databases">
        <authorList>
            <person name="Lindestad O."/>
        </authorList>
    </citation>
    <scope>NUCLEOTIDE SEQUENCE</scope>
</reference>
<dbReference type="Proteomes" id="UP000838756">
    <property type="component" value="Unassembled WGS sequence"/>
</dbReference>
<dbReference type="PROSITE" id="PS50002">
    <property type="entry name" value="SH3"/>
    <property type="match status" value="1"/>
</dbReference>
<gene>
    <name evidence="5" type="primary">jg15225</name>
    <name evidence="5" type="ORF">PAEG_LOCUS1286</name>
</gene>
<dbReference type="SUPFAM" id="SSF50044">
    <property type="entry name" value="SH3-domain"/>
    <property type="match status" value="1"/>
</dbReference>
<accession>A0A8S4QFB6</accession>
<feature type="compositionally biased region" description="Low complexity" evidence="3">
    <location>
        <begin position="1"/>
        <end position="12"/>
    </location>
</feature>
<evidence type="ECO:0000256" key="1">
    <source>
        <dbReference type="ARBA" id="ARBA00022443"/>
    </source>
</evidence>
<dbReference type="Gene3D" id="2.30.30.40">
    <property type="entry name" value="SH3 Domains"/>
    <property type="match status" value="1"/>
</dbReference>
<dbReference type="AlphaFoldDB" id="A0A8S4QFB6"/>